<dbReference type="InterPro" id="IPR036291">
    <property type="entry name" value="NAD(P)-bd_dom_sf"/>
</dbReference>
<dbReference type="PANTHER" id="PTHR43008">
    <property type="entry name" value="BENZIL REDUCTASE"/>
    <property type="match status" value="1"/>
</dbReference>
<comment type="caution">
    <text evidence="3">The sequence shown here is derived from an EMBL/GenBank/DDBJ whole genome shotgun (WGS) entry which is preliminary data.</text>
</comment>
<comment type="similarity">
    <text evidence="1">Belongs to the short-chain dehydrogenases/reductases (SDR) family.</text>
</comment>
<evidence type="ECO:0000256" key="1">
    <source>
        <dbReference type="ARBA" id="ARBA00006484"/>
    </source>
</evidence>
<accession>A0A2N3II57</accession>
<dbReference type="Gene3D" id="3.40.50.720">
    <property type="entry name" value="NAD(P)-binding Rossmann-like Domain"/>
    <property type="match status" value="1"/>
</dbReference>
<sequence>MKFFSQKNILITGTSSGIGLEIVKLLLDFPCKIICVDIAPMPANIISQEKVSFIQTDLSQKENLDLLFEKLASEFGQIDVFIANAGFAYYEKLQEPDWGHLEKIFALNVFSPIYSLLKMQKSNSEVVFCITASAMAKMGLAGYSLYSATKAALDRFAEAFRLENPRFRLVLVYPIATRTHFFENAGKAPLYFPSQEASRVAFRILKGIAKGKRKIYPSFLFRMSYFWGFLQENLNYFYQKYTQKIFRERFR</sequence>
<dbReference type="GO" id="GO:0050664">
    <property type="term" value="F:oxidoreductase activity, acting on NAD(P)H, oxygen as acceptor"/>
    <property type="evidence" value="ECO:0007669"/>
    <property type="project" value="TreeGrafter"/>
</dbReference>
<proteinExistence type="inferred from homology"/>
<dbReference type="OrthoDB" id="9794387at2"/>
<dbReference type="PANTHER" id="PTHR43008:SF4">
    <property type="entry name" value="CHAIN DEHYDROGENASE, PUTATIVE (AFU_ORTHOLOGUE AFUA_4G08710)-RELATED"/>
    <property type="match status" value="1"/>
</dbReference>
<dbReference type="EMBL" id="NKXO01000014">
    <property type="protein sequence ID" value="PKQ69913.1"/>
    <property type="molecule type" value="Genomic_DNA"/>
</dbReference>
<keyword evidence="2" id="KW-0560">Oxidoreductase</keyword>
<dbReference type="SUPFAM" id="SSF51735">
    <property type="entry name" value="NAD(P)-binding Rossmann-fold domains"/>
    <property type="match status" value="1"/>
</dbReference>
<evidence type="ECO:0000313" key="3">
    <source>
        <dbReference type="EMBL" id="PKQ69913.1"/>
    </source>
</evidence>
<dbReference type="InterPro" id="IPR020904">
    <property type="entry name" value="Sc_DH/Rdtase_CS"/>
</dbReference>
<keyword evidence="4" id="KW-1185">Reference proteome</keyword>
<dbReference type="RefSeq" id="WP_101358376.1">
    <property type="nucleotide sequence ID" value="NZ_NKXO01000014.1"/>
</dbReference>
<dbReference type="PRINTS" id="PR00081">
    <property type="entry name" value="GDHRDH"/>
</dbReference>
<organism evidence="3 4">
    <name type="scientific">Raineya orbicola</name>
    <dbReference type="NCBI Taxonomy" id="2016530"/>
    <lineage>
        <taxon>Bacteria</taxon>
        <taxon>Pseudomonadati</taxon>
        <taxon>Bacteroidota</taxon>
        <taxon>Cytophagia</taxon>
        <taxon>Cytophagales</taxon>
        <taxon>Raineyaceae</taxon>
        <taxon>Raineya</taxon>
    </lineage>
</organism>
<dbReference type="Proteomes" id="UP000233387">
    <property type="component" value="Unassembled WGS sequence"/>
</dbReference>
<protein>
    <submittedName>
        <fullName evidence="3">Short-chain dehydrogenase</fullName>
    </submittedName>
</protein>
<gene>
    <name evidence="3" type="ORF">Rain11_1110</name>
</gene>
<dbReference type="AlphaFoldDB" id="A0A2N3II57"/>
<dbReference type="InterPro" id="IPR002347">
    <property type="entry name" value="SDR_fam"/>
</dbReference>
<dbReference type="Pfam" id="PF00106">
    <property type="entry name" value="adh_short"/>
    <property type="match status" value="1"/>
</dbReference>
<reference evidence="3 4" key="1">
    <citation type="submission" date="2017-06" db="EMBL/GenBank/DDBJ databases">
        <title>Raineya orbicola gen. nov., sp. nov. a slightly thermophilic bacterium of the phylum Bacteroidetes and the description of Raineyaceae fam. nov.</title>
        <authorList>
            <person name="Albuquerque L."/>
            <person name="Polonia A.R.M."/>
            <person name="Barroso C."/>
            <person name="Froufe H.J.C."/>
            <person name="Lage O."/>
            <person name="Lobo-Da-Cunha A."/>
            <person name="Egas C."/>
            <person name="Da Costa M.S."/>
        </authorList>
    </citation>
    <scope>NUCLEOTIDE SEQUENCE [LARGE SCALE GENOMIC DNA]</scope>
    <source>
        <strain evidence="3 4">SPSPC-11</strain>
    </source>
</reference>
<name>A0A2N3II57_9BACT</name>
<evidence type="ECO:0000256" key="2">
    <source>
        <dbReference type="ARBA" id="ARBA00023002"/>
    </source>
</evidence>
<dbReference type="PROSITE" id="PS00061">
    <property type="entry name" value="ADH_SHORT"/>
    <property type="match status" value="1"/>
</dbReference>
<evidence type="ECO:0000313" key="4">
    <source>
        <dbReference type="Proteomes" id="UP000233387"/>
    </source>
</evidence>